<sequence length="60" mass="6809">MCAECGRDLGDQFWELKLKRRHLLVFSVQGVWHVCCPTCAEKLMKRIAGRRPQVGYSSGG</sequence>
<dbReference type="Proteomes" id="UP000074294">
    <property type="component" value="Unassembled WGS sequence"/>
</dbReference>
<accession>A0A147JW07</accession>
<name>A0A147JW07_HADYE</name>
<dbReference type="EMBL" id="LQMQ01000038">
    <property type="protein sequence ID" value="KUO40631.1"/>
    <property type="molecule type" value="Genomic_DNA"/>
</dbReference>
<organism evidence="1 2">
    <name type="scientific">Hadarchaeum yellowstonense</name>
    <dbReference type="NCBI Taxonomy" id="1776334"/>
    <lineage>
        <taxon>Archaea</taxon>
        <taxon>Methanobacteriati</taxon>
        <taxon>Candidatus Hadarchaeota</taxon>
        <taxon>Candidatus Hadarchaeia</taxon>
        <taxon>Candidatus Hadarchaeales</taxon>
        <taxon>Candidatus Hadarchaeaceae</taxon>
        <taxon>Candidatus Hadarchaeum</taxon>
    </lineage>
</organism>
<dbReference type="AlphaFoldDB" id="A0A147JW07"/>
<reference evidence="1 2" key="1">
    <citation type="journal article" date="2016" name="Nat. Microbiol.">
        <title>Genomic inference of the metabolism of cosmopolitan subsurface Archaea, Hadesarchaea.</title>
        <authorList>
            <person name="Baker B.J."/>
            <person name="Saw J.H."/>
            <person name="Lind A.E."/>
            <person name="Lazar C.S."/>
            <person name="Hinrichs K.-U."/>
            <person name="Teske A.P."/>
            <person name="Ettema T.J."/>
        </authorList>
    </citation>
    <scope>NUCLEOTIDE SEQUENCE [LARGE SCALE GENOMIC DNA]</scope>
</reference>
<evidence type="ECO:0000313" key="1">
    <source>
        <dbReference type="EMBL" id="KUO40631.1"/>
    </source>
</evidence>
<comment type="caution">
    <text evidence="1">The sequence shown here is derived from an EMBL/GenBank/DDBJ whole genome shotgun (WGS) entry which is preliminary data.</text>
</comment>
<gene>
    <name evidence="1" type="ORF">APZ16_04440</name>
</gene>
<proteinExistence type="predicted"/>
<dbReference type="STRING" id="1776334.APZ16_04440"/>
<evidence type="ECO:0000313" key="2">
    <source>
        <dbReference type="Proteomes" id="UP000074294"/>
    </source>
</evidence>
<protein>
    <submittedName>
        <fullName evidence="1">Uncharacterized protein</fullName>
    </submittedName>
</protein>